<evidence type="ECO:0000256" key="7">
    <source>
        <dbReference type="ARBA" id="ARBA00022840"/>
    </source>
</evidence>
<dbReference type="Pfam" id="PF01909">
    <property type="entry name" value="NTP_transf_2"/>
    <property type="match status" value="1"/>
</dbReference>
<dbReference type="CDD" id="cd05403">
    <property type="entry name" value="NT_KNTase_like"/>
    <property type="match status" value="1"/>
</dbReference>
<dbReference type="AlphaFoldDB" id="A0A9X4MJ84"/>
<keyword evidence="3" id="KW-0808">Transferase</keyword>
<dbReference type="RefSeq" id="WP_307633975.1">
    <property type="nucleotide sequence ID" value="NZ_JAPHEH010000001.1"/>
</dbReference>
<dbReference type="GO" id="GO:0005524">
    <property type="term" value="F:ATP binding"/>
    <property type="evidence" value="ECO:0007669"/>
    <property type="project" value="UniProtKB-KW"/>
</dbReference>
<dbReference type="PANTHER" id="PTHR33571:SF12">
    <property type="entry name" value="BSL3053 PROTEIN"/>
    <property type="match status" value="1"/>
</dbReference>
<evidence type="ECO:0000256" key="9">
    <source>
        <dbReference type="ARBA" id="ARBA00038276"/>
    </source>
</evidence>
<comment type="cofactor">
    <cofactor evidence="1">
        <name>Mg(2+)</name>
        <dbReference type="ChEBI" id="CHEBI:18420"/>
    </cofactor>
</comment>
<evidence type="ECO:0000256" key="4">
    <source>
        <dbReference type="ARBA" id="ARBA00022695"/>
    </source>
</evidence>
<evidence type="ECO:0000256" key="6">
    <source>
        <dbReference type="ARBA" id="ARBA00022741"/>
    </source>
</evidence>
<keyword evidence="6" id="KW-0547">Nucleotide-binding</keyword>
<sequence length="96" mass="10773">MKRSDALRVLARAKPELAKRFGVVRLVLFGSMARDEVRPGSDVDVLVAFDGPATSQRYFGVQFYLEDALGYSVDLVTEKALRPELRPFIEREAISV</sequence>
<accession>A0A9X4MJ84</accession>
<reference evidence="11" key="2">
    <citation type="submission" date="2022-10" db="EMBL/GenBank/DDBJ databases">
        <authorList>
            <person name="Aronson H.S."/>
        </authorList>
    </citation>
    <scope>NUCLEOTIDE SEQUENCE</scope>
    <source>
        <strain evidence="11">RS19-109</strain>
    </source>
</reference>
<keyword evidence="2" id="KW-1277">Toxin-antitoxin system</keyword>
<keyword evidence="7" id="KW-0067">ATP-binding</keyword>
<evidence type="ECO:0000256" key="5">
    <source>
        <dbReference type="ARBA" id="ARBA00022723"/>
    </source>
</evidence>
<keyword evidence="12" id="KW-1185">Reference proteome</keyword>
<dbReference type="EMBL" id="JAPHEH010000001">
    <property type="protein sequence ID" value="MDG4477010.1"/>
    <property type="molecule type" value="Genomic_DNA"/>
</dbReference>
<evidence type="ECO:0000256" key="8">
    <source>
        <dbReference type="ARBA" id="ARBA00022842"/>
    </source>
</evidence>
<reference evidence="11" key="1">
    <citation type="journal article" date="2022" name="bioRxiv">
        <title>Thiovibrio frasassiensisgen. nov., sp. nov., an autotrophic, elemental sulfur disproportionating bacterium isolated from sulfidic karst sediment, and proposal of Thiovibrionaceae fam. nov.</title>
        <authorList>
            <person name="Aronson H."/>
            <person name="Thomas C."/>
            <person name="Bhattacharyya M."/>
            <person name="Eckstein S."/>
            <person name="Jensen S."/>
            <person name="Barco R."/>
            <person name="Macalady J."/>
            <person name="Amend J."/>
        </authorList>
    </citation>
    <scope>NUCLEOTIDE SEQUENCE</scope>
    <source>
        <strain evidence="11">RS19-109</strain>
    </source>
</reference>
<evidence type="ECO:0000313" key="11">
    <source>
        <dbReference type="EMBL" id="MDG4477010.1"/>
    </source>
</evidence>
<protein>
    <submittedName>
        <fullName evidence="11">Nucleotidyltransferase family protein</fullName>
    </submittedName>
</protein>
<keyword evidence="4" id="KW-0548">Nucleotidyltransferase</keyword>
<dbReference type="Gene3D" id="3.30.460.10">
    <property type="entry name" value="Beta Polymerase, domain 2"/>
    <property type="match status" value="1"/>
</dbReference>
<comment type="caution">
    <text evidence="11">The sequence shown here is derived from an EMBL/GenBank/DDBJ whole genome shotgun (WGS) entry which is preliminary data.</text>
</comment>
<dbReference type="InterPro" id="IPR002934">
    <property type="entry name" value="Polymerase_NTP_transf_dom"/>
</dbReference>
<dbReference type="InterPro" id="IPR043519">
    <property type="entry name" value="NT_sf"/>
</dbReference>
<name>A0A9X4MJ84_9BACT</name>
<dbReference type="GO" id="GO:0016779">
    <property type="term" value="F:nucleotidyltransferase activity"/>
    <property type="evidence" value="ECO:0007669"/>
    <property type="project" value="UniProtKB-KW"/>
</dbReference>
<proteinExistence type="inferred from homology"/>
<dbReference type="PANTHER" id="PTHR33571">
    <property type="entry name" value="SSL8005 PROTEIN"/>
    <property type="match status" value="1"/>
</dbReference>
<evidence type="ECO:0000313" key="12">
    <source>
        <dbReference type="Proteomes" id="UP001154240"/>
    </source>
</evidence>
<organism evidence="11 12">
    <name type="scientific">Thiovibrio frasassiensis</name>
    <dbReference type="NCBI Taxonomy" id="2984131"/>
    <lineage>
        <taxon>Bacteria</taxon>
        <taxon>Pseudomonadati</taxon>
        <taxon>Thermodesulfobacteriota</taxon>
        <taxon>Desulfobulbia</taxon>
        <taxon>Desulfobulbales</taxon>
        <taxon>Thiovibrionaceae</taxon>
        <taxon>Thiovibrio</taxon>
    </lineage>
</organism>
<dbReference type="Proteomes" id="UP001154240">
    <property type="component" value="Unassembled WGS sequence"/>
</dbReference>
<evidence type="ECO:0000256" key="1">
    <source>
        <dbReference type="ARBA" id="ARBA00001946"/>
    </source>
</evidence>
<comment type="similarity">
    <text evidence="9">Belongs to the MntA antitoxin family.</text>
</comment>
<evidence type="ECO:0000259" key="10">
    <source>
        <dbReference type="Pfam" id="PF01909"/>
    </source>
</evidence>
<evidence type="ECO:0000256" key="3">
    <source>
        <dbReference type="ARBA" id="ARBA00022679"/>
    </source>
</evidence>
<keyword evidence="8" id="KW-0460">Magnesium</keyword>
<feature type="domain" description="Polymerase nucleotidyl transferase" evidence="10">
    <location>
        <begin position="12"/>
        <end position="94"/>
    </location>
</feature>
<dbReference type="GO" id="GO:0046872">
    <property type="term" value="F:metal ion binding"/>
    <property type="evidence" value="ECO:0007669"/>
    <property type="project" value="UniProtKB-KW"/>
</dbReference>
<dbReference type="InterPro" id="IPR052038">
    <property type="entry name" value="Type-VII_TA_antitoxin"/>
</dbReference>
<dbReference type="SUPFAM" id="SSF81301">
    <property type="entry name" value="Nucleotidyltransferase"/>
    <property type="match status" value="1"/>
</dbReference>
<gene>
    <name evidence="11" type="ORF">OLX77_12690</name>
</gene>
<evidence type="ECO:0000256" key="2">
    <source>
        <dbReference type="ARBA" id="ARBA00022649"/>
    </source>
</evidence>
<keyword evidence="5" id="KW-0479">Metal-binding</keyword>